<evidence type="ECO:0000256" key="1">
    <source>
        <dbReference type="ARBA" id="ARBA00001946"/>
    </source>
</evidence>
<comment type="caution">
    <text evidence="5">The sequence shown here is derived from an EMBL/GenBank/DDBJ whole genome shotgun (WGS) entry which is preliminary data.</text>
</comment>
<reference evidence="5 6" key="1">
    <citation type="submission" date="2024-02" db="EMBL/GenBank/DDBJ databases">
        <title>Herpetosiphon gulosus NBRC 112829.</title>
        <authorList>
            <person name="Ichikawa N."/>
            <person name="Katano-Makiyama Y."/>
            <person name="Hidaka K."/>
        </authorList>
    </citation>
    <scope>NUCLEOTIDE SEQUENCE [LARGE SCALE GENOMIC DNA]</scope>
    <source>
        <strain evidence="5 6">NBRC 112829</strain>
    </source>
</reference>
<dbReference type="PROSITE" id="PS51462">
    <property type="entry name" value="NUDIX"/>
    <property type="match status" value="1"/>
</dbReference>
<gene>
    <name evidence="5" type="ORF">Hgul01_04251</name>
</gene>
<keyword evidence="2 3" id="KW-0378">Hydrolase</keyword>
<dbReference type="PRINTS" id="PR00502">
    <property type="entry name" value="NUDIXFAMILY"/>
</dbReference>
<comment type="similarity">
    <text evidence="3">Belongs to the Nudix hydrolase family.</text>
</comment>
<dbReference type="InterPro" id="IPR020476">
    <property type="entry name" value="Nudix_hydrolase"/>
</dbReference>
<dbReference type="PANTHER" id="PTHR43046:SF14">
    <property type="entry name" value="MUTT_NUDIX FAMILY PROTEIN"/>
    <property type="match status" value="1"/>
</dbReference>
<dbReference type="Pfam" id="PF00293">
    <property type="entry name" value="NUDIX"/>
    <property type="match status" value="1"/>
</dbReference>
<accession>A0ABP9X4V3</accession>
<sequence length="173" mass="19425">MPSHSVYDNIRTRVIVLREQELLILATEDQPELVWRLPGGGLERGESLADCAAREVWEECGIRVQVGKVAFLREWVIPTYAIIDPEDREPNYGLEVFLYATPLDPQATLHAEAADKPMPEWRALADIASLPFWPKELKSLATFLAQGQRPSATHSFVSSFESGWAIPPAIDWA</sequence>
<dbReference type="InterPro" id="IPR000086">
    <property type="entry name" value="NUDIX_hydrolase_dom"/>
</dbReference>
<dbReference type="Gene3D" id="3.90.79.10">
    <property type="entry name" value="Nucleoside Triphosphate Pyrophosphohydrolase"/>
    <property type="match status" value="1"/>
</dbReference>
<proteinExistence type="inferred from homology"/>
<evidence type="ECO:0000256" key="2">
    <source>
        <dbReference type="ARBA" id="ARBA00022801"/>
    </source>
</evidence>
<dbReference type="InterPro" id="IPR020084">
    <property type="entry name" value="NUDIX_hydrolase_CS"/>
</dbReference>
<keyword evidence="6" id="KW-1185">Reference proteome</keyword>
<dbReference type="SUPFAM" id="SSF55811">
    <property type="entry name" value="Nudix"/>
    <property type="match status" value="1"/>
</dbReference>
<dbReference type="PANTHER" id="PTHR43046">
    <property type="entry name" value="GDP-MANNOSE MANNOSYL HYDROLASE"/>
    <property type="match status" value="1"/>
</dbReference>
<dbReference type="Proteomes" id="UP001428290">
    <property type="component" value="Unassembled WGS sequence"/>
</dbReference>
<protein>
    <recommendedName>
        <fullName evidence="4">Nudix hydrolase domain-containing protein</fullName>
    </recommendedName>
</protein>
<organism evidence="5 6">
    <name type="scientific">Herpetosiphon gulosus</name>
    <dbReference type="NCBI Taxonomy" id="1973496"/>
    <lineage>
        <taxon>Bacteria</taxon>
        <taxon>Bacillati</taxon>
        <taxon>Chloroflexota</taxon>
        <taxon>Chloroflexia</taxon>
        <taxon>Herpetosiphonales</taxon>
        <taxon>Herpetosiphonaceae</taxon>
        <taxon>Herpetosiphon</taxon>
    </lineage>
</organism>
<name>A0ABP9X4V3_9CHLR</name>
<feature type="domain" description="Nudix hydrolase" evidence="4">
    <location>
        <begin position="8"/>
        <end position="145"/>
    </location>
</feature>
<dbReference type="InterPro" id="IPR015797">
    <property type="entry name" value="NUDIX_hydrolase-like_dom_sf"/>
</dbReference>
<evidence type="ECO:0000256" key="3">
    <source>
        <dbReference type="RuleBase" id="RU003476"/>
    </source>
</evidence>
<evidence type="ECO:0000313" key="5">
    <source>
        <dbReference type="EMBL" id="GAA5530432.1"/>
    </source>
</evidence>
<dbReference type="EMBL" id="BAABRU010000018">
    <property type="protein sequence ID" value="GAA5530432.1"/>
    <property type="molecule type" value="Genomic_DNA"/>
</dbReference>
<dbReference type="RefSeq" id="WP_345724025.1">
    <property type="nucleotide sequence ID" value="NZ_BAABRU010000018.1"/>
</dbReference>
<evidence type="ECO:0000259" key="4">
    <source>
        <dbReference type="PROSITE" id="PS51462"/>
    </source>
</evidence>
<dbReference type="PROSITE" id="PS00893">
    <property type="entry name" value="NUDIX_BOX"/>
    <property type="match status" value="1"/>
</dbReference>
<comment type="cofactor">
    <cofactor evidence="1">
        <name>Mg(2+)</name>
        <dbReference type="ChEBI" id="CHEBI:18420"/>
    </cofactor>
</comment>
<evidence type="ECO:0000313" key="6">
    <source>
        <dbReference type="Proteomes" id="UP001428290"/>
    </source>
</evidence>